<proteinExistence type="predicted"/>
<accession>A0ABW3XRM4</accession>
<keyword evidence="4" id="KW-1185">Reference proteome</keyword>
<protein>
    <submittedName>
        <fullName evidence="3">CAP domain-containing protein</fullName>
    </submittedName>
</protein>
<comment type="caution">
    <text evidence="3">The sequence shown here is derived from an EMBL/GenBank/DDBJ whole genome shotgun (WGS) entry which is preliminary data.</text>
</comment>
<sequence>MRASSCATGAGRSDARCPHSHRFRPSRAHRRVPRPSSEVRLRKHGRKFRHGTAAVAAVALGALAIPSAAMAYPEGRGPGSAVPVSAPHAAAPVSMAVAHVVGLVNRARDRAGCSPVTLNTKLSKAARRHSADMARHRNMSHWGSDGSGPGRRIARAGFDWSAYGENVAYGYSTSAAVMAAWMSSPGHRHNILTCGFREIGVGLAQPGSYWTQDFGTARRPAPRGAL</sequence>
<dbReference type="CDD" id="cd05379">
    <property type="entry name" value="CAP_bacterial"/>
    <property type="match status" value="1"/>
</dbReference>
<evidence type="ECO:0000313" key="3">
    <source>
        <dbReference type="EMBL" id="MFD1312207.1"/>
    </source>
</evidence>
<name>A0ABW3XRM4_9ACTN</name>
<dbReference type="RefSeq" id="WP_329525374.1">
    <property type="nucleotide sequence ID" value="NZ_JBHSKH010000057.1"/>
</dbReference>
<dbReference type="PANTHER" id="PTHR31157:SF1">
    <property type="entry name" value="SCP DOMAIN-CONTAINING PROTEIN"/>
    <property type="match status" value="1"/>
</dbReference>
<organism evidence="3 4">
    <name type="scientific">Streptomyces kaempferi</name>
    <dbReference type="NCBI Taxonomy" id="333725"/>
    <lineage>
        <taxon>Bacteria</taxon>
        <taxon>Bacillati</taxon>
        <taxon>Actinomycetota</taxon>
        <taxon>Actinomycetes</taxon>
        <taxon>Kitasatosporales</taxon>
        <taxon>Streptomycetaceae</taxon>
        <taxon>Streptomyces</taxon>
    </lineage>
</organism>
<feature type="compositionally biased region" description="Basic residues" evidence="1">
    <location>
        <begin position="18"/>
        <end position="33"/>
    </location>
</feature>
<feature type="region of interest" description="Disordered" evidence="1">
    <location>
        <begin position="1"/>
        <end position="38"/>
    </location>
</feature>
<evidence type="ECO:0000256" key="1">
    <source>
        <dbReference type="SAM" id="MobiDB-lite"/>
    </source>
</evidence>
<dbReference type="SUPFAM" id="SSF55797">
    <property type="entry name" value="PR-1-like"/>
    <property type="match status" value="1"/>
</dbReference>
<dbReference type="Pfam" id="PF00188">
    <property type="entry name" value="CAP"/>
    <property type="match status" value="1"/>
</dbReference>
<feature type="domain" description="SCP" evidence="2">
    <location>
        <begin position="102"/>
        <end position="214"/>
    </location>
</feature>
<dbReference type="PANTHER" id="PTHR31157">
    <property type="entry name" value="SCP DOMAIN-CONTAINING PROTEIN"/>
    <property type="match status" value="1"/>
</dbReference>
<evidence type="ECO:0000259" key="2">
    <source>
        <dbReference type="Pfam" id="PF00188"/>
    </source>
</evidence>
<dbReference type="InterPro" id="IPR035940">
    <property type="entry name" value="CAP_sf"/>
</dbReference>
<dbReference type="Gene3D" id="3.40.33.10">
    <property type="entry name" value="CAP"/>
    <property type="match status" value="1"/>
</dbReference>
<dbReference type="InterPro" id="IPR014044">
    <property type="entry name" value="CAP_dom"/>
</dbReference>
<gene>
    <name evidence="3" type="ORF">ACFQ5X_41245</name>
</gene>
<reference evidence="4" key="1">
    <citation type="journal article" date="2019" name="Int. J. Syst. Evol. Microbiol.">
        <title>The Global Catalogue of Microorganisms (GCM) 10K type strain sequencing project: providing services to taxonomists for standard genome sequencing and annotation.</title>
        <authorList>
            <consortium name="The Broad Institute Genomics Platform"/>
            <consortium name="The Broad Institute Genome Sequencing Center for Infectious Disease"/>
            <person name="Wu L."/>
            <person name="Ma J."/>
        </authorList>
    </citation>
    <scope>NUCLEOTIDE SEQUENCE [LARGE SCALE GENOMIC DNA]</scope>
    <source>
        <strain evidence="4">CGMCC 4.7020</strain>
    </source>
</reference>
<dbReference type="Proteomes" id="UP001597058">
    <property type="component" value="Unassembled WGS sequence"/>
</dbReference>
<evidence type="ECO:0000313" key="4">
    <source>
        <dbReference type="Proteomes" id="UP001597058"/>
    </source>
</evidence>
<dbReference type="EMBL" id="JBHTMM010000108">
    <property type="protein sequence ID" value="MFD1312207.1"/>
    <property type="molecule type" value="Genomic_DNA"/>
</dbReference>